<dbReference type="PRINTS" id="PR00038">
    <property type="entry name" value="HTHLUXR"/>
</dbReference>
<dbReference type="OrthoDB" id="9780153at2"/>
<organism evidence="8 9">
    <name type="scientific">Ruoffia tabacinasalis</name>
    <dbReference type="NCBI Taxonomy" id="87458"/>
    <lineage>
        <taxon>Bacteria</taxon>
        <taxon>Bacillati</taxon>
        <taxon>Bacillota</taxon>
        <taxon>Bacilli</taxon>
        <taxon>Lactobacillales</taxon>
        <taxon>Aerococcaceae</taxon>
        <taxon>Ruoffia</taxon>
    </lineage>
</organism>
<keyword evidence="3" id="KW-0238">DNA-binding</keyword>
<name>A0A5R9DWY9_9LACT</name>
<keyword evidence="2" id="KW-0805">Transcription regulation</keyword>
<evidence type="ECO:0000259" key="7">
    <source>
        <dbReference type="PROSITE" id="PS50110"/>
    </source>
</evidence>
<dbReference type="GO" id="GO:0006355">
    <property type="term" value="P:regulation of DNA-templated transcription"/>
    <property type="evidence" value="ECO:0007669"/>
    <property type="project" value="InterPro"/>
</dbReference>
<evidence type="ECO:0000256" key="2">
    <source>
        <dbReference type="ARBA" id="ARBA00023015"/>
    </source>
</evidence>
<evidence type="ECO:0000256" key="3">
    <source>
        <dbReference type="ARBA" id="ARBA00023125"/>
    </source>
</evidence>
<reference evidence="8 9" key="1">
    <citation type="submission" date="2019-05" db="EMBL/GenBank/DDBJ databases">
        <title>The metagenome of a microbial culture collection derived from dairy environment covers the genomic content of the human microbiome.</title>
        <authorList>
            <person name="Roder T."/>
            <person name="Wuthrich D."/>
            <person name="Sattari Z."/>
            <person name="Von Ah U."/>
            <person name="Bar C."/>
            <person name="Ronchi F."/>
            <person name="Macpherson A.J."/>
            <person name="Ganal-Vonarburg S.C."/>
            <person name="Bruggmann R."/>
            <person name="Vergeres G."/>
        </authorList>
    </citation>
    <scope>NUCLEOTIDE SEQUENCE [LARGE SCALE GENOMIC DNA]</scope>
    <source>
        <strain evidence="8 9">FAM 24227</strain>
    </source>
</reference>
<feature type="domain" description="Response regulatory" evidence="7">
    <location>
        <begin position="10"/>
        <end position="125"/>
    </location>
</feature>
<evidence type="ECO:0000256" key="5">
    <source>
        <dbReference type="PROSITE-ProRule" id="PRU00169"/>
    </source>
</evidence>
<feature type="modified residue" description="4-aspartylphosphate" evidence="5">
    <location>
        <position position="60"/>
    </location>
</feature>
<dbReference type="CDD" id="cd17535">
    <property type="entry name" value="REC_NarL-like"/>
    <property type="match status" value="1"/>
</dbReference>
<dbReference type="CDD" id="cd06170">
    <property type="entry name" value="LuxR_C_like"/>
    <property type="match status" value="1"/>
</dbReference>
<dbReference type="Pfam" id="PF00196">
    <property type="entry name" value="GerE"/>
    <property type="match status" value="1"/>
</dbReference>
<dbReference type="InterPro" id="IPR000792">
    <property type="entry name" value="Tscrpt_reg_LuxR_C"/>
</dbReference>
<protein>
    <submittedName>
        <fullName evidence="8">Response regulator transcription factor</fullName>
    </submittedName>
</protein>
<dbReference type="GO" id="GO:0000160">
    <property type="term" value="P:phosphorelay signal transduction system"/>
    <property type="evidence" value="ECO:0007669"/>
    <property type="project" value="InterPro"/>
</dbReference>
<keyword evidence="1 5" id="KW-0597">Phosphoprotein</keyword>
<dbReference type="Proteomes" id="UP000306420">
    <property type="component" value="Unassembled WGS sequence"/>
</dbReference>
<dbReference type="PANTHER" id="PTHR43214:SF40">
    <property type="entry name" value="TRANSCRIPTIONAL REGULATORY PROTEIN LNRK"/>
    <property type="match status" value="1"/>
</dbReference>
<dbReference type="PANTHER" id="PTHR43214">
    <property type="entry name" value="TWO-COMPONENT RESPONSE REGULATOR"/>
    <property type="match status" value="1"/>
</dbReference>
<dbReference type="InterPro" id="IPR001789">
    <property type="entry name" value="Sig_transdc_resp-reg_receiver"/>
</dbReference>
<dbReference type="SMART" id="SM00421">
    <property type="entry name" value="HTH_LUXR"/>
    <property type="match status" value="1"/>
</dbReference>
<evidence type="ECO:0000256" key="4">
    <source>
        <dbReference type="ARBA" id="ARBA00023163"/>
    </source>
</evidence>
<evidence type="ECO:0000313" key="8">
    <source>
        <dbReference type="EMBL" id="TLQ41064.1"/>
    </source>
</evidence>
<dbReference type="SUPFAM" id="SSF52172">
    <property type="entry name" value="CheY-like"/>
    <property type="match status" value="1"/>
</dbReference>
<dbReference type="PROSITE" id="PS50110">
    <property type="entry name" value="RESPONSE_REGULATORY"/>
    <property type="match status" value="1"/>
</dbReference>
<dbReference type="InterPro" id="IPR058245">
    <property type="entry name" value="NreC/VraR/RcsB-like_REC"/>
</dbReference>
<dbReference type="AlphaFoldDB" id="A0A5R9DWY9"/>
<proteinExistence type="predicted"/>
<sequence>MIKGVNALTTVMIIDDDPIVVESLSLIIENGGYEVIITGYSAEEAIANYSIYKPDITLLDIRMQDKSGIDAASTILSEFPQAKILLVTTFEDSDFIQAALQLGCTGYILKQNIKSILPAIEAVLNNQTVLDNTIVNNVAQSVSQSNQEILSELTPRELDIYQAVAEGLNNKEIAEKFYLSEGTIRNYISQLLLKLELRDRTQLAISYYKGNEFKEN</sequence>
<feature type="domain" description="HTH luxR-type" evidence="6">
    <location>
        <begin position="146"/>
        <end position="211"/>
    </location>
</feature>
<comment type="caution">
    <text evidence="8">The sequence shown here is derived from an EMBL/GenBank/DDBJ whole genome shotgun (WGS) entry which is preliminary data.</text>
</comment>
<evidence type="ECO:0000313" key="9">
    <source>
        <dbReference type="Proteomes" id="UP000306420"/>
    </source>
</evidence>
<dbReference type="PROSITE" id="PS50043">
    <property type="entry name" value="HTH_LUXR_2"/>
    <property type="match status" value="1"/>
</dbReference>
<gene>
    <name evidence="8" type="ORF">FEZ33_06685</name>
</gene>
<dbReference type="InterPro" id="IPR011006">
    <property type="entry name" value="CheY-like_superfamily"/>
</dbReference>
<dbReference type="InterPro" id="IPR039420">
    <property type="entry name" value="WalR-like"/>
</dbReference>
<evidence type="ECO:0000256" key="1">
    <source>
        <dbReference type="ARBA" id="ARBA00022553"/>
    </source>
</evidence>
<dbReference type="SMART" id="SM00448">
    <property type="entry name" value="REC"/>
    <property type="match status" value="1"/>
</dbReference>
<keyword evidence="4" id="KW-0804">Transcription</keyword>
<dbReference type="EMBL" id="VBSP01000020">
    <property type="protein sequence ID" value="TLQ41064.1"/>
    <property type="molecule type" value="Genomic_DNA"/>
</dbReference>
<dbReference type="GO" id="GO:0003677">
    <property type="term" value="F:DNA binding"/>
    <property type="evidence" value="ECO:0007669"/>
    <property type="project" value="UniProtKB-KW"/>
</dbReference>
<dbReference type="Gene3D" id="3.40.50.2300">
    <property type="match status" value="1"/>
</dbReference>
<evidence type="ECO:0000259" key="6">
    <source>
        <dbReference type="PROSITE" id="PS50043"/>
    </source>
</evidence>
<accession>A0A5R9DWY9</accession>
<dbReference type="Pfam" id="PF00072">
    <property type="entry name" value="Response_reg"/>
    <property type="match status" value="1"/>
</dbReference>